<dbReference type="SMART" id="SM00044">
    <property type="entry name" value="CYCc"/>
    <property type="match status" value="1"/>
</dbReference>
<comment type="caution">
    <text evidence="15">The sequence shown here is derived from an EMBL/GenBank/DDBJ whole genome shotgun (WGS) entry which is preliminary data.</text>
</comment>
<keyword evidence="16" id="KW-1185">Reference proteome</keyword>
<evidence type="ECO:0000256" key="4">
    <source>
        <dbReference type="ARBA" id="ARBA00022692"/>
    </source>
</evidence>
<keyword evidence="11" id="KW-0456">Lyase</keyword>
<evidence type="ECO:0000256" key="11">
    <source>
        <dbReference type="ARBA" id="ARBA00023239"/>
    </source>
</evidence>
<dbReference type="EC" id="4.6.1.1" evidence="3"/>
<dbReference type="SUPFAM" id="SSF158472">
    <property type="entry name" value="HAMP domain-like"/>
    <property type="match status" value="1"/>
</dbReference>
<protein>
    <recommendedName>
        <fullName evidence="3">adenylate cyclase</fullName>
        <ecNumber evidence="3">4.6.1.1</ecNumber>
    </recommendedName>
</protein>
<keyword evidence="4 12" id="KW-0812">Transmembrane</keyword>
<keyword evidence="8" id="KW-0460">Magnesium</keyword>
<sequence length="686" mass="75108">MMLVTSVLSAAVVGFIGYRSGRDSLEAAAMDRLTSIRSAQKRTLQAQFDEMRDTMIVNTRGETVADALTAFTNGFAKLITARITPTQDDDIRRYYEQTIGEREEVETGSPVDITGLLPISRAQKYLQLRYTITRAEQSAGIDNDDAGDGSSWSAANARYSNFFRTMVTRSSFEDALLLDTHGNVVYSAYKNVDLGTNVLSGPYQTSNLAAAYRSTLDSRAVDFVGVTDFAEYEPAGEPTAWLLAAVNRGSERLGVLALQLPIEKLNRLMTVAQKWPGAGLGQTGETILVGPDNLMRSDSRVFLEDPDRYQRDVVRAGTAPEVVEKAIRQGGTMLVQPISEESTRLAAQGQTGNVITRDYLGNQTLQSYAPVTLRGLHWVIVAKIDTAEAFAPVAAFTRTLVLSTVAIIFVICVAAMALARIFVRPVRQLMSGARQVSAGDYDLDLPVLSHDELGDLTVAFNNMGRALTAKEDLIRQQHEENERLLRSVMPEAAAEHYRDGDETTAMQHADLTVIAAEIDHLDVFSAELDSDESLSAVNTLVRQFDAAAESLGVEPVQTLHDWYLAACGLSVPRLDSARRAVDFAVELQHIVDRFNRENDTALRLRVGINSGPVTSGLIGRSGVAYDMWGPTVNLAYRLKNDMTEPGIYLTSAVHEVAGDENRFVSADTITVNGVDQTVWRQVEPDP</sequence>
<gene>
    <name evidence="15" type="ORF">AWC30_15025</name>
</gene>
<reference evidence="15 16" key="1">
    <citation type="submission" date="2016-01" db="EMBL/GenBank/DDBJ databases">
        <title>The new phylogeny of the genus Mycobacterium.</title>
        <authorList>
            <person name="Tarcisio F."/>
            <person name="Conor M."/>
            <person name="Antonella G."/>
            <person name="Elisabetta G."/>
            <person name="Giulia F.S."/>
            <person name="Sara T."/>
            <person name="Anna F."/>
            <person name="Clotilde B."/>
            <person name="Roberto B."/>
            <person name="Veronica D.S."/>
            <person name="Fabio R."/>
            <person name="Monica P."/>
            <person name="Olivier J."/>
            <person name="Enrico T."/>
            <person name="Nicola S."/>
        </authorList>
    </citation>
    <scope>NUCLEOTIDE SEQUENCE [LARGE SCALE GENOMIC DNA]</scope>
    <source>
        <strain evidence="15 16">DSM 44153</strain>
    </source>
</reference>
<feature type="domain" description="Guanylate cyclase" evidence="13">
    <location>
        <begin position="512"/>
        <end position="639"/>
    </location>
</feature>
<keyword evidence="5" id="KW-0479">Metal-binding</keyword>
<dbReference type="GO" id="GO:0007189">
    <property type="term" value="P:adenylate cyclase-activating G protein-coupled receptor signaling pathway"/>
    <property type="evidence" value="ECO:0007669"/>
    <property type="project" value="TreeGrafter"/>
</dbReference>
<evidence type="ECO:0000313" key="15">
    <source>
        <dbReference type="EMBL" id="ORX00619.1"/>
    </source>
</evidence>
<dbReference type="STRING" id="1798.AWC30_15025"/>
<dbReference type="InterPro" id="IPR001054">
    <property type="entry name" value="A/G_cyclase"/>
</dbReference>
<feature type="transmembrane region" description="Helical" evidence="12">
    <location>
        <begin position="400"/>
        <end position="423"/>
    </location>
</feature>
<evidence type="ECO:0000256" key="12">
    <source>
        <dbReference type="SAM" id="Phobius"/>
    </source>
</evidence>
<dbReference type="PANTHER" id="PTHR45627">
    <property type="entry name" value="ADENYLATE CYCLASE TYPE 1"/>
    <property type="match status" value="1"/>
</dbReference>
<evidence type="ECO:0000313" key="16">
    <source>
        <dbReference type="Proteomes" id="UP000193090"/>
    </source>
</evidence>
<feature type="domain" description="HAMP" evidence="14">
    <location>
        <begin position="420"/>
        <end position="472"/>
    </location>
</feature>
<evidence type="ECO:0000256" key="6">
    <source>
        <dbReference type="ARBA" id="ARBA00022741"/>
    </source>
</evidence>
<dbReference type="CDD" id="cd07302">
    <property type="entry name" value="CHD"/>
    <property type="match status" value="1"/>
</dbReference>
<evidence type="ECO:0000256" key="9">
    <source>
        <dbReference type="ARBA" id="ARBA00022989"/>
    </source>
</evidence>
<dbReference type="CDD" id="cd06225">
    <property type="entry name" value="HAMP"/>
    <property type="match status" value="1"/>
</dbReference>
<dbReference type="InterPro" id="IPR029787">
    <property type="entry name" value="Nucleotide_cyclase"/>
</dbReference>
<dbReference type="Proteomes" id="UP000193090">
    <property type="component" value="Unassembled WGS sequence"/>
</dbReference>
<organism evidence="15 16">
    <name type="scientific">Mycolicibacillus trivialis</name>
    <dbReference type="NCBI Taxonomy" id="1798"/>
    <lineage>
        <taxon>Bacteria</taxon>
        <taxon>Bacillati</taxon>
        <taxon>Actinomycetota</taxon>
        <taxon>Actinomycetes</taxon>
        <taxon>Mycobacteriales</taxon>
        <taxon>Mycobacteriaceae</taxon>
        <taxon>Mycolicibacillus</taxon>
    </lineage>
</organism>
<dbReference type="Pfam" id="PF00672">
    <property type="entry name" value="HAMP"/>
    <property type="match status" value="1"/>
</dbReference>
<accession>A0A1X2EG36</accession>
<evidence type="ECO:0000256" key="1">
    <source>
        <dbReference type="ARBA" id="ARBA00001593"/>
    </source>
</evidence>
<dbReference type="PROSITE" id="PS50885">
    <property type="entry name" value="HAMP"/>
    <property type="match status" value="1"/>
</dbReference>
<evidence type="ECO:0000256" key="5">
    <source>
        <dbReference type="ARBA" id="ARBA00022723"/>
    </source>
</evidence>
<dbReference type="AlphaFoldDB" id="A0A1X2EG36"/>
<dbReference type="GO" id="GO:0035556">
    <property type="term" value="P:intracellular signal transduction"/>
    <property type="evidence" value="ECO:0007669"/>
    <property type="project" value="InterPro"/>
</dbReference>
<comment type="subcellular location">
    <subcellularLocation>
        <location evidence="2">Membrane</location>
        <topology evidence="2">Multi-pass membrane protein</topology>
    </subcellularLocation>
</comment>
<dbReference type="SUPFAM" id="SSF55073">
    <property type="entry name" value="Nucleotide cyclase"/>
    <property type="match status" value="1"/>
</dbReference>
<dbReference type="GO" id="GO:0009190">
    <property type="term" value="P:cyclic nucleotide biosynthetic process"/>
    <property type="evidence" value="ECO:0007669"/>
    <property type="project" value="InterPro"/>
</dbReference>
<dbReference type="PROSITE" id="PS50125">
    <property type="entry name" value="GUANYLATE_CYCLASE_2"/>
    <property type="match status" value="1"/>
</dbReference>
<dbReference type="Gene3D" id="3.30.70.1230">
    <property type="entry name" value="Nucleotide cyclase"/>
    <property type="match status" value="1"/>
</dbReference>
<dbReference type="InterPro" id="IPR003660">
    <property type="entry name" value="HAMP_dom"/>
</dbReference>
<dbReference type="EMBL" id="LQPZ01000041">
    <property type="protein sequence ID" value="ORX00619.1"/>
    <property type="molecule type" value="Genomic_DNA"/>
</dbReference>
<dbReference type="Gene3D" id="6.10.340.10">
    <property type="match status" value="1"/>
</dbReference>
<dbReference type="SMART" id="SM00304">
    <property type="entry name" value="HAMP"/>
    <property type="match status" value="1"/>
</dbReference>
<dbReference type="Pfam" id="PF00211">
    <property type="entry name" value="Guanylate_cyc"/>
    <property type="match status" value="1"/>
</dbReference>
<keyword evidence="9 12" id="KW-1133">Transmembrane helix</keyword>
<dbReference type="GO" id="GO:0046872">
    <property type="term" value="F:metal ion binding"/>
    <property type="evidence" value="ECO:0007669"/>
    <property type="project" value="UniProtKB-KW"/>
</dbReference>
<dbReference type="PANTHER" id="PTHR45627:SF12">
    <property type="entry name" value="ADENYLATE CYCLASE TYPE 2"/>
    <property type="match status" value="1"/>
</dbReference>
<dbReference type="GO" id="GO:0005886">
    <property type="term" value="C:plasma membrane"/>
    <property type="evidence" value="ECO:0007669"/>
    <property type="project" value="TreeGrafter"/>
</dbReference>
<dbReference type="GO" id="GO:0004016">
    <property type="term" value="F:adenylate cyclase activity"/>
    <property type="evidence" value="ECO:0007669"/>
    <property type="project" value="UniProtKB-EC"/>
</dbReference>
<evidence type="ECO:0000256" key="2">
    <source>
        <dbReference type="ARBA" id="ARBA00004141"/>
    </source>
</evidence>
<evidence type="ECO:0000256" key="3">
    <source>
        <dbReference type="ARBA" id="ARBA00012201"/>
    </source>
</evidence>
<name>A0A1X2EG36_9MYCO</name>
<proteinExistence type="predicted"/>
<keyword evidence="10 12" id="KW-0472">Membrane</keyword>
<evidence type="ECO:0000259" key="14">
    <source>
        <dbReference type="PROSITE" id="PS50885"/>
    </source>
</evidence>
<evidence type="ECO:0000256" key="8">
    <source>
        <dbReference type="ARBA" id="ARBA00022842"/>
    </source>
</evidence>
<keyword evidence="7" id="KW-0067">ATP-binding</keyword>
<evidence type="ECO:0000259" key="13">
    <source>
        <dbReference type="PROSITE" id="PS50125"/>
    </source>
</evidence>
<evidence type="ECO:0000256" key="7">
    <source>
        <dbReference type="ARBA" id="ARBA00022840"/>
    </source>
</evidence>
<keyword evidence="6" id="KW-0547">Nucleotide-binding</keyword>
<dbReference type="GO" id="GO:0005524">
    <property type="term" value="F:ATP binding"/>
    <property type="evidence" value="ECO:0007669"/>
    <property type="project" value="UniProtKB-KW"/>
</dbReference>
<comment type="catalytic activity">
    <reaction evidence="1">
        <text>ATP = 3',5'-cyclic AMP + diphosphate</text>
        <dbReference type="Rhea" id="RHEA:15389"/>
        <dbReference type="ChEBI" id="CHEBI:30616"/>
        <dbReference type="ChEBI" id="CHEBI:33019"/>
        <dbReference type="ChEBI" id="CHEBI:58165"/>
        <dbReference type="EC" id="4.6.1.1"/>
    </reaction>
</comment>
<evidence type="ECO:0000256" key="10">
    <source>
        <dbReference type="ARBA" id="ARBA00023136"/>
    </source>
</evidence>